<evidence type="ECO:0000256" key="1">
    <source>
        <dbReference type="SAM" id="MobiDB-lite"/>
    </source>
</evidence>
<evidence type="ECO:0000259" key="2">
    <source>
        <dbReference type="Pfam" id="PF26381"/>
    </source>
</evidence>
<sequence>MPAQSQPPLLKDYIEIPEPSATSDSDFVLKLSDGVENAERTLAEYVLPPSLVANFDEALNLISSALTSGTSRAAYLHGSFGAGKSHFMAVLHALLRNDRAARSRPEFAPLLTKHDWLGKRDFLLVPYHMLGARSLEQKVLGEYVLRVRELRPDCDLPAVHRTDALLEQSRHLREQIGDTAFIAGLPGEGEEDDWEDDPVSSWTPAALDAAFAAAHDDEARRKLVSDLLSSWQKGFFRNALEDAEGFVALDRGLTEIARHAKSLGYDALVLFLDELILWLANSIGDERFVAREVQKITNFVEGSDARRPIPVITFIARQRDLRELVGEGVTGATELGFQDALDLAKGRFDRITLEDRNLPEITRKRLLKRVGGDGGPADHEINRKFEEVQRVRADVWDTLLGVDTGSGADLESFRQSYPFSPAFLSTLVYVSSALQRSRTALKLMRQLLMERREELRLGQLIPLGDLYDVLSRGGDQPFTEKLKAEFETAQKLYQGKLRPYLLETSGVTDEDLEVVRLGGQLPPDKSVRMRAFQADDRLIKTLLLSALAPSVPALRDLTPRKLSALNHGSFVTRISGNEVGVVQAKLQRWAERFGEIKVSDGDNPSVRLELVGIDVDSVISSARHFDSQGFGARKAMVKRLLWEELGVTVTDQYVDLAHVVWRGSKRSLEVVFGNIRDKAELRDESFHPFTADAWRLVIDYPFDDKLYQPTDDRARVGEIDFADQTVCWIPATLTGSRQTDLGRLVILDSLLSGQRFESHAKHLSEDDRRRAHAALTSQRDALMLAMRGVLRQAYGLAAKKSADVLTTYDEHLINLAGGPPLTLPVGARLNDALRSIADQVLQRQFPAHPDFDPDRKGEALKSAELRTVFDWVRRAVEDSDNRVEVERKDRQVMRRIANPLRLGEMHEAPFVLGRHWVEHFHRKAGQEGITGDLPAKRLFEWLDDPQPQGLDPLVARLVLAVFAEQTDRTWMRHGAVLTPQPELSAITEDMTLRTPERPEEEDWKNARDRAMHLFGFMPPVLPRGRLVALFVQDLSKQSRNYRSAARDLVDLLERHQERLGLDTRATTGRLHTAQVAADLLDGLDSRHNNVEIVRQLAHADLGGPAERVGTSIRSAREVSGALSLTDWDTLDLIADLDEQWRAEAEEIFADLRRAAQDDELTTPLIPVLRRCRSRATDLLRRTTKRQKPIDPPPLPPQKSLPAGRDLVPAADLEDALAELRAAVQQHPRQRVEINWRILP</sequence>
<accession>A0A1C4Z6U6</accession>
<dbReference type="Pfam" id="PF26381">
    <property type="entry name" value="BREX_PglY_5th"/>
    <property type="match status" value="1"/>
</dbReference>
<evidence type="ECO:0000313" key="5">
    <source>
        <dbReference type="Proteomes" id="UP000198228"/>
    </source>
</evidence>
<dbReference type="InterPro" id="IPR058747">
    <property type="entry name" value="PglY_C"/>
</dbReference>
<dbReference type="RefSeq" id="WP_088962571.1">
    <property type="nucleotide sequence ID" value="NZ_LT607410.1"/>
</dbReference>
<organism evidence="4 5">
    <name type="scientific">Micromonospora purpureochromogenes</name>
    <dbReference type="NCBI Taxonomy" id="47872"/>
    <lineage>
        <taxon>Bacteria</taxon>
        <taxon>Bacillati</taxon>
        <taxon>Actinomycetota</taxon>
        <taxon>Actinomycetes</taxon>
        <taxon>Micromonosporales</taxon>
        <taxon>Micromonosporaceae</taxon>
        <taxon>Micromonospora</taxon>
    </lineage>
</organism>
<feature type="region of interest" description="Disordered" evidence="1">
    <location>
        <begin position="1179"/>
        <end position="1204"/>
    </location>
</feature>
<dbReference type="EMBL" id="LT607410">
    <property type="protein sequence ID" value="SCF28695.1"/>
    <property type="molecule type" value="Genomic_DNA"/>
</dbReference>
<evidence type="ECO:0000313" key="4">
    <source>
        <dbReference type="EMBL" id="SCF28695.1"/>
    </source>
</evidence>
<protein>
    <recommendedName>
        <fullName evidence="6">Phage resistance protein</fullName>
    </recommendedName>
</protein>
<evidence type="ECO:0008006" key="6">
    <source>
        <dbReference type="Google" id="ProtNLM"/>
    </source>
</evidence>
<name>A0A1C4Z6U6_9ACTN</name>
<feature type="compositionally biased region" description="Pro residues" evidence="1">
    <location>
        <begin position="1189"/>
        <end position="1198"/>
    </location>
</feature>
<dbReference type="AlphaFoldDB" id="A0A1C4Z6U6"/>
<dbReference type="InterPro" id="IPR058748">
    <property type="entry name" value="PglY_5th"/>
</dbReference>
<feature type="domain" description="ATPase PglY C-terminal" evidence="3">
    <location>
        <begin position="1007"/>
        <end position="1183"/>
    </location>
</feature>
<dbReference type="Proteomes" id="UP000198228">
    <property type="component" value="Chromosome I"/>
</dbReference>
<reference evidence="4 5" key="1">
    <citation type="submission" date="2016-06" db="EMBL/GenBank/DDBJ databases">
        <authorList>
            <person name="Kjaerup R.B."/>
            <person name="Dalgaard T.S."/>
            <person name="Juul-Madsen H.R."/>
        </authorList>
    </citation>
    <scope>NUCLEOTIDE SEQUENCE [LARGE SCALE GENOMIC DNA]</scope>
    <source>
        <strain evidence="4 5">DSM 43821</strain>
    </source>
</reference>
<evidence type="ECO:0000259" key="3">
    <source>
        <dbReference type="Pfam" id="PF26382"/>
    </source>
</evidence>
<proteinExistence type="predicted"/>
<gene>
    <name evidence="4" type="ORF">GA0074696_4102</name>
</gene>
<dbReference type="Pfam" id="PF26382">
    <property type="entry name" value="BREX_PglY_6th"/>
    <property type="match status" value="1"/>
</dbReference>
<feature type="domain" description="ATPase PglY 5th" evidence="2">
    <location>
        <begin position="863"/>
        <end position="963"/>
    </location>
</feature>